<evidence type="ECO:0000256" key="4">
    <source>
        <dbReference type="SAM" id="MobiDB-lite"/>
    </source>
</evidence>
<gene>
    <name evidence="6" type="ORF">AAE3_LOCUS8997</name>
</gene>
<organism evidence="6 7">
    <name type="scientific">Cyclocybe aegerita</name>
    <name type="common">Black poplar mushroom</name>
    <name type="synonym">Agrocybe aegerita</name>
    <dbReference type="NCBI Taxonomy" id="1973307"/>
    <lineage>
        <taxon>Eukaryota</taxon>
        <taxon>Fungi</taxon>
        <taxon>Dikarya</taxon>
        <taxon>Basidiomycota</taxon>
        <taxon>Agaricomycotina</taxon>
        <taxon>Agaricomycetes</taxon>
        <taxon>Agaricomycetidae</taxon>
        <taxon>Agaricales</taxon>
        <taxon>Agaricineae</taxon>
        <taxon>Bolbitiaceae</taxon>
        <taxon>Cyclocybe</taxon>
    </lineage>
</organism>
<dbReference type="EMBL" id="CACVBS010000056">
    <property type="protein sequence ID" value="CAA7266677.1"/>
    <property type="molecule type" value="Genomic_DNA"/>
</dbReference>
<dbReference type="PROSITE" id="PS50118">
    <property type="entry name" value="HMG_BOX_2"/>
    <property type="match status" value="1"/>
</dbReference>
<dbReference type="GO" id="GO:0000981">
    <property type="term" value="F:DNA-binding transcription factor activity, RNA polymerase II-specific"/>
    <property type="evidence" value="ECO:0007669"/>
    <property type="project" value="TreeGrafter"/>
</dbReference>
<dbReference type="InterPro" id="IPR051356">
    <property type="entry name" value="SOX/SOX-like_TF"/>
</dbReference>
<dbReference type="InterPro" id="IPR036910">
    <property type="entry name" value="HMG_box_dom_sf"/>
</dbReference>
<accession>A0A8S0WNJ1</accession>
<dbReference type="PANTHER" id="PTHR45789:SF2">
    <property type="entry name" value="FI18025P1"/>
    <property type="match status" value="1"/>
</dbReference>
<comment type="caution">
    <text evidence="6">The sequence shown here is derived from an EMBL/GenBank/DDBJ whole genome shotgun (WGS) entry which is preliminary data.</text>
</comment>
<dbReference type="GO" id="GO:0005634">
    <property type="term" value="C:nucleus"/>
    <property type="evidence" value="ECO:0007669"/>
    <property type="project" value="UniProtKB-UniRule"/>
</dbReference>
<dbReference type="InterPro" id="IPR009071">
    <property type="entry name" value="HMG_box_dom"/>
</dbReference>
<sequence>MYSSTIAMPSVRSLGASFTLPHPTNTRPDPSKKSHARKQPPGHIPRPRNAFILFRCDFVRQKKIPESVENDHRNISRIVGKIWREMSEEDKEPWVTMADEEKRRHLRTHPGYRFTPGNMVKKKPKRGDDTPYETEHDDIASDEALFLALARASSCPPGALHIPQANIEFLNGYGQPLKTRDDLSRRPSRIILYQSTPQDLRKDRVAGSKFFANQQAVAEAVKDRCSVHPVQGDFVHPSPDGSLRREDYSSDSDIEGMFCGPRIASIAHLSAPHDPPQWQTIHRDPIPWTDWCDIHLTNPFNQDYDTDSSYSQDSPPPPVFYNPFPGTLPPLPPLGLGFSAGHHESMASVADERRYSDPSLVYEPITSENDVHQSFLLSSESPAFNVGHHQKRSFSHPSEIETVSTQLPPETDGRVHGEHLGFVANMFMVPEDIVDGGGYGDDPPTPAYPS</sequence>
<protein>
    <recommendedName>
        <fullName evidence="5">HMG box domain-containing protein</fullName>
    </recommendedName>
</protein>
<dbReference type="PANTHER" id="PTHR45789">
    <property type="entry name" value="FI18025P1"/>
    <property type="match status" value="1"/>
</dbReference>
<evidence type="ECO:0000256" key="3">
    <source>
        <dbReference type="PROSITE-ProRule" id="PRU00267"/>
    </source>
</evidence>
<evidence type="ECO:0000259" key="5">
    <source>
        <dbReference type="PROSITE" id="PS50118"/>
    </source>
</evidence>
<dbReference type="OrthoDB" id="6247875at2759"/>
<evidence type="ECO:0000313" key="6">
    <source>
        <dbReference type="EMBL" id="CAA7266677.1"/>
    </source>
</evidence>
<reference evidence="6 7" key="1">
    <citation type="submission" date="2020-01" db="EMBL/GenBank/DDBJ databases">
        <authorList>
            <person name="Gupta K D."/>
        </authorList>
    </citation>
    <scope>NUCLEOTIDE SEQUENCE [LARGE SCALE GENOMIC DNA]</scope>
</reference>
<dbReference type="Gene3D" id="1.10.30.10">
    <property type="entry name" value="High mobility group box domain"/>
    <property type="match status" value="1"/>
</dbReference>
<name>A0A8S0WNJ1_CYCAE</name>
<keyword evidence="2 3" id="KW-0539">Nucleus</keyword>
<keyword evidence="7" id="KW-1185">Reference proteome</keyword>
<dbReference type="Pfam" id="PF00505">
    <property type="entry name" value="HMG_box"/>
    <property type="match status" value="1"/>
</dbReference>
<keyword evidence="1 3" id="KW-0238">DNA-binding</keyword>
<evidence type="ECO:0000313" key="7">
    <source>
        <dbReference type="Proteomes" id="UP000467700"/>
    </source>
</evidence>
<feature type="domain" description="HMG box" evidence="5">
    <location>
        <begin position="44"/>
        <end position="113"/>
    </location>
</feature>
<feature type="region of interest" description="Disordered" evidence="4">
    <location>
        <begin position="14"/>
        <end position="47"/>
    </location>
</feature>
<dbReference type="SMART" id="SM00398">
    <property type="entry name" value="HMG"/>
    <property type="match status" value="1"/>
</dbReference>
<dbReference type="GO" id="GO:0000978">
    <property type="term" value="F:RNA polymerase II cis-regulatory region sequence-specific DNA binding"/>
    <property type="evidence" value="ECO:0007669"/>
    <property type="project" value="TreeGrafter"/>
</dbReference>
<dbReference type="SUPFAM" id="SSF47095">
    <property type="entry name" value="HMG-box"/>
    <property type="match status" value="1"/>
</dbReference>
<dbReference type="AlphaFoldDB" id="A0A8S0WNJ1"/>
<dbReference type="CDD" id="cd01389">
    <property type="entry name" value="HMG-box_ROX1-like"/>
    <property type="match status" value="1"/>
</dbReference>
<evidence type="ECO:0000256" key="1">
    <source>
        <dbReference type="ARBA" id="ARBA00023125"/>
    </source>
</evidence>
<feature type="region of interest" description="Disordered" evidence="4">
    <location>
        <begin position="109"/>
        <end position="133"/>
    </location>
</feature>
<evidence type="ECO:0000256" key="2">
    <source>
        <dbReference type="ARBA" id="ARBA00023242"/>
    </source>
</evidence>
<feature type="DNA-binding region" description="HMG box" evidence="3">
    <location>
        <begin position="44"/>
        <end position="113"/>
    </location>
</feature>
<proteinExistence type="predicted"/>
<dbReference type="Proteomes" id="UP000467700">
    <property type="component" value="Unassembled WGS sequence"/>
</dbReference>